<dbReference type="EMBL" id="JNBR01001733">
    <property type="protein sequence ID" value="OQR85279.1"/>
    <property type="molecule type" value="Genomic_DNA"/>
</dbReference>
<feature type="compositionally biased region" description="Acidic residues" evidence="1">
    <location>
        <begin position="38"/>
        <end position="49"/>
    </location>
</feature>
<evidence type="ECO:0000313" key="3">
    <source>
        <dbReference type="Proteomes" id="UP000243579"/>
    </source>
</evidence>
<evidence type="ECO:0000313" key="2">
    <source>
        <dbReference type="EMBL" id="OQR85279.1"/>
    </source>
</evidence>
<dbReference type="AlphaFoldDB" id="A0A1V9YHT4"/>
<dbReference type="OrthoDB" id="79044at2759"/>
<dbReference type="Proteomes" id="UP000243579">
    <property type="component" value="Unassembled WGS sequence"/>
</dbReference>
<sequence>MNMAVLLSRDDDDGERYNDDDSERDEEARAGATGAGDMELDGDDDDEETPSPTTTTSSASSNDRERDLLEKKNRHRLSNMRHRKRKNLEIDGLRRRARDLEAKRDQLQAASSSIAASEGPWEELCEIERGKLALAREEHSVLQRSVLRHENIIQRFYNSKYPGPHDPPPPPAEE</sequence>
<organism evidence="2 3">
    <name type="scientific">Achlya hypogyna</name>
    <name type="common">Oomycete</name>
    <name type="synonym">Protoachlya hypogyna</name>
    <dbReference type="NCBI Taxonomy" id="1202772"/>
    <lineage>
        <taxon>Eukaryota</taxon>
        <taxon>Sar</taxon>
        <taxon>Stramenopiles</taxon>
        <taxon>Oomycota</taxon>
        <taxon>Saprolegniomycetes</taxon>
        <taxon>Saprolegniales</taxon>
        <taxon>Achlyaceae</taxon>
        <taxon>Achlya</taxon>
    </lineage>
</organism>
<evidence type="ECO:0008006" key="4">
    <source>
        <dbReference type="Google" id="ProtNLM"/>
    </source>
</evidence>
<feature type="compositionally biased region" description="Low complexity" evidence="1">
    <location>
        <begin position="50"/>
        <end position="61"/>
    </location>
</feature>
<name>A0A1V9YHT4_ACHHY</name>
<feature type="region of interest" description="Disordered" evidence="1">
    <location>
        <begin position="1"/>
        <end position="94"/>
    </location>
</feature>
<feature type="compositionally biased region" description="Acidic residues" evidence="1">
    <location>
        <begin position="10"/>
        <end position="25"/>
    </location>
</feature>
<accession>A0A1V9YHT4</accession>
<protein>
    <recommendedName>
        <fullName evidence="4">BZIP domain-containing protein</fullName>
    </recommendedName>
</protein>
<feature type="compositionally biased region" description="Basic and acidic residues" evidence="1">
    <location>
        <begin position="62"/>
        <end position="71"/>
    </location>
</feature>
<reference evidence="2 3" key="1">
    <citation type="journal article" date="2014" name="Genome Biol. Evol.">
        <title>The secreted proteins of Achlya hypogyna and Thraustotheca clavata identify the ancestral oomycete secretome and reveal gene acquisitions by horizontal gene transfer.</title>
        <authorList>
            <person name="Misner I."/>
            <person name="Blouin N."/>
            <person name="Leonard G."/>
            <person name="Richards T.A."/>
            <person name="Lane C.E."/>
        </authorList>
    </citation>
    <scope>NUCLEOTIDE SEQUENCE [LARGE SCALE GENOMIC DNA]</scope>
    <source>
        <strain evidence="2 3">ATCC 48635</strain>
    </source>
</reference>
<evidence type="ECO:0000256" key="1">
    <source>
        <dbReference type="SAM" id="MobiDB-lite"/>
    </source>
</evidence>
<keyword evidence="3" id="KW-1185">Reference proteome</keyword>
<gene>
    <name evidence="2" type="ORF">ACHHYP_12002</name>
</gene>
<comment type="caution">
    <text evidence="2">The sequence shown here is derived from an EMBL/GenBank/DDBJ whole genome shotgun (WGS) entry which is preliminary data.</text>
</comment>
<proteinExistence type="predicted"/>
<feature type="compositionally biased region" description="Basic residues" evidence="1">
    <location>
        <begin position="72"/>
        <end position="86"/>
    </location>
</feature>